<name>A0A7N4PTR0_SARHA</name>
<reference evidence="1" key="2">
    <citation type="submission" date="2025-08" db="UniProtKB">
        <authorList>
            <consortium name="Ensembl"/>
        </authorList>
    </citation>
    <scope>IDENTIFICATION</scope>
</reference>
<gene>
    <name evidence="1" type="primary">CDRT4</name>
</gene>
<reference evidence="1" key="3">
    <citation type="submission" date="2025-09" db="UniProtKB">
        <authorList>
            <consortium name="Ensembl"/>
        </authorList>
    </citation>
    <scope>IDENTIFICATION</scope>
</reference>
<evidence type="ECO:0000313" key="2">
    <source>
        <dbReference type="Proteomes" id="UP000007648"/>
    </source>
</evidence>
<accession>A0A7N4PTR0</accession>
<organism evidence="1 2">
    <name type="scientific">Sarcophilus harrisii</name>
    <name type="common">Tasmanian devil</name>
    <name type="synonym">Sarcophilus laniarius</name>
    <dbReference type="NCBI Taxonomy" id="9305"/>
    <lineage>
        <taxon>Eukaryota</taxon>
        <taxon>Metazoa</taxon>
        <taxon>Chordata</taxon>
        <taxon>Craniata</taxon>
        <taxon>Vertebrata</taxon>
        <taxon>Euteleostomi</taxon>
        <taxon>Mammalia</taxon>
        <taxon>Metatheria</taxon>
        <taxon>Dasyuromorphia</taxon>
        <taxon>Dasyuridae</taxon>
        <taxon>Sarcophilus</taxon>
    </lineage>
</organism>
<dbReference type="RefSeq" id="XP_031824336.1">
    <property type="nucleotide sequence ID" value="XM_031968476.1"/>
</dbReference>
<dbReference type="CTD" id="284040"/>
<dbReference type="RefSeq" id="XP_003770529.1">
    <property type="nucleotide sequence ID" value="XM_003770481.3"/>
</dbReference>
<proteinExistence type="predicted"/>
<sequence>MRTDPENPRRKTLAPMDNHIRSSANIGLPLNLINQHASWPAYVTYTSPSVNRLIEQERLKQSEYYNFSQEDRGESNHNIQPGFIYLSRKPANFSADASYKEHPTTSVLESHSPLAAPLPDLHVNGAIPQTASRGDPTDACNKLIYSQKPMMRIFVYGALPDDTERKTNVH</sequence>
<dbReference type="OrthoDB" id="9831498at2759"/>
<dbReference type="InterPro" id="IPR029185">
    <property type="entry name" value="CDRT4"/>
</dbReference>
<dbReference type="GeneID" id="100934983"/>
<dbReference type="RefSeq" id="XP_031824337.1">
    <property type="nucleotide sequence ID" value="XM_031968477.1"/>
</dbReference>
<dbReference type="PANTHER" id="PTHR37885:SF1">
    <property type="entry name" value="CMT1A DUPLICATED REGION TRANSCRIPT 4 PROTEIN"/>
    <property type="match status" value="1"/>
</dbReference>
<reference evidence="1 2" key="1">
    <citation type="journal article" date="2011" name="Proc. Natl. Acad. Sci. U.S.A.">
        <title>Genetic diversity and population structure of the endangered marsupial Sarcophilus harrisii (Tasmanian devil).</title>
        <authorList>
            <person name="Miller W."/>
            <person name="Hayes V.M."/>
            <person name="Ratan A."/>
            <person name="Petersen D.C."/>
            <person name="Wittekindt N.E."/>
            <person name="Miller J."/>
            <person name="Walenz B."/>
            <person name="Knight J."/>
            <person name="Qi J."/>
            <person name="Zhao F."/>
            <person name="Wang Q."/>
            <person name="Bedoya-Reina O.C."/>
            <person name="Katiyar N."/>
            <person name="Tomsho L.P."/>
            <person name="Kasson L.M."/>
            <person name="Hardie R.A."/>
            <person name="Woodbridge P."/>
            <person name="Tindall E.A."/>
            <person name="Bertelsen M.F."/>
            <person name="Dixon D."/>
            <person name="Pyecroft S."/>
            <person name="Helgen K.M."/>
            <person name="Lesk A.M."/>
            <person name="Pringle T.H."/>
            <person name="Patterson N."/>
            <person name="Zhang Y."/>
            <person name="Kreiss A."/>
            <person name="Woods G.M."/>
            <person name="Jones M.E."/>
            <person name="Schuster S.C."/>
        </authorList>
    </citation>
    <scope>NUCLEOTIDE SEQUENCE [LARGE SCALE GENOMIC DNA]</scope>
</reference>
<dbReference type="AlphaFoldDB" id="A0A7N4PTR0"/>
<dbReference type="GeneTree" id="ENSGT00390000005396"/>
<keyword evidence="2" id="KW-1185">Reference proteome</keyword>
<protein>
    <submittedName>
        <fullName evidence="1">CMT1A duplicated region transcript 4</fullName>
    </submittedName>
</protein>
<dbReference type="PANTHER" id="PTHR37885">
    <property type="entry name" value="CMT1A DUPLICATED REGION TRANSCRIPT 4 PROTEIN"/>
    <property type="match status" value="1"/>
</dbReference>
<evidence type="ECO:0000313" key="1">
    <source>
        <dbReference type="Ensembl" id="ENSSHAP00000042197.1"/>
    </source>
</evidence>
<dbReference type="KEGG" id="shr:100934983"/>
<dbReference type="Pfam" id="PF15213">
    <property type="entry name" value="CDRT4"/>
    <property type="match status" value="1"/>
</dbReference>
<dbReference type="Proteomes" id="UP000007648">
    <property type="component" value="Unassembled WGS sequence"/>
</dbReference>
<dbReference type="Ensembl" id="ENSSHAT00000033144.1">
    <property type="protein sequence ID" value="ENSSHAP00000042197.1"/>
    <property type="gene ID" value="ENSSHAG00000027442.1"/>
</dbReference>
<dbReference type="InParanoid" id="A0A7N4PTR0"/>